<evidence type="ECO:0000313" key="2">
    <source>
        <dbReference type="EMBL" id="EXL63577.1"/>
    </source>
</evidence>
<feature type="region of interest" description="Disordered" evidence="1">
    <location>
        <begin position="40"/>
        <end position="62"/>
    </location>
</feature>
<evidence type="ECO:0000256" key="1">
    <source>
        <dbReference type="SAM" id="MobiDB-lite"/>
    </source>
</evidence>
<reference evidence="2" key="1">
    <citation type="submission" date="2011-11" db="EMBL/GenBank/DDBJ databases">
        <title>The Genome Sequence of Fusarium oxysporum PHW808.</title>
        <authorList>
            <consortium name="The Broad Institute Genome Sequencing Platform"/>
            <person name="Ma L.-J."/>
            <person name="Gale L.R."/>
            <person name="Schwartz D.C."/>
            <person name="Zhou S."/>
            <person name="Corby-Kistler H."/>
            <person name="Young S.K."/>
            <person name="Zeng Q."/>
            <person name="Gargeya S."/>
            <person name="Fitzgerald M."/>
            <person name="Haas B."/>
            <person name="Abouelleil A."/>
            <person name="Alvarado L."/>
            <person name="Arachchi H.M."/>
            <person name="Berlin A."/>
            <person name="Brown A."/>
            <person name="Chapman S.B."/>
            <person name="Chen Z."/>
            <person name="Dunbar C."/>
            <person name="Freedman E."/>
            <person name="Gearin G."/>
            <person name="Goldberg J."/>
            <person name="Griggs A."/>
            <person name="Gujja S."/>
            <person name="Heiman D."/>
            <person name="Howarth C."/>
            <person name="Larson L."/>
            <person name="Lui A."/>
            <person name="MacDonald P.J.P."/>
            <person name="Montmayeur A."/>
            <person name="Murphy C."/>
            <person name="Neiman D."/>
            <person name="Pearson M."/>
            <person name="Priest M."/>
            <person name="Roberts A."/>
            <person name="Saif S."/>
            <person name="Shea T."/>
            <person name="Shenoy N."/>
            <person name="Sisk P."/>
            <person name="Stolte C."/>
            <person name="Sykes S."/>
            <person name="Wortman J."/>
            <person name="Nusbaum C."/>
            <person name="Birren B."/>
        </authorList>
    </citation>
    <scope>NUCLEOTIDE SEQUENCE [LARGE SCALE GENOMIC DNA]</scope>
    <source>
        <strain evidence="2">54008</strain>
    </source>
</reference>
<proteinExistence type="predicted"/>
<protein>
    <submittedName>
        <fullName evidence="2">Uncharacterized protein</fullName>
    </submittedName>
</protein>
<gene>
    <name evidence="2" type="ORF">FOPG_20149</name>
</gene>
<sequence>MPVIKSRCGVAELVREIIQRAACLGSFILPPLRRSMGPLSLCTKNRQPSGVGRTPPLGGDARRLRLRSLPPRRPSPFTPVLAVPSPGLQRSIGCAPIVGCAMQASAAKMTNE</sequence>
<name>X0GIV1_FUSOX</name>
<dbReference type="AlphaFoldDB" id="X0GIV1"/>
<dbReference type="EMBL" id="KK035062">
    <property type="protein sequence ID" value="EXL63577.1"/>
    <property type="molecule type" value="Genomic_DNA"/>
</dbReference>
<accession>X0GIV1</accession>
<dbReference type="Proteomes" id="UP000030676">
    <property type="component" value="Unassembled WGS sequence"/>
</dbReference>
<reference evidence="2" key="2">
    <citation type="submission" date="2014-03" db="EMBL/GenBank/DDBJ databases">
        <title>The Genome Annotation of Fusarium oxysporum PHW808.</title>
        <authorList>
            <consortium name="The Broad Institute Genomics Platform"/>
            <person name="Ma L.-J."/>
            <person name="Corby-Kistler H."/>
            <person name="Broz K."/>
            <person name="Gale L.R."/>
            <person name="Jonkers W."/>
            <person name="O'Donnell K."/>
            <person name="Ploetz R."/>
            <person name="Steinberg C."/>
            <person name="Schwartz D.C."/>
            <person name="VanEtten H."/>
            <person name="Zhou S."/>
            <person name="Young S.K."/>
            <person name="Zeng Q."/>
            <person name="Gargeya S."/>
            <person name="Fitzgerald M."/>
            <person name="Abouelleil A."/>
            <person name="Alvarado L."/>
            <person name="Chapman S.B."/>
            <person name="Gainer-Dewar J."/>
            <person name="Goldberg J."/>
            <person name="Griggs A."/>
            <person name="Gujja S."/>
            <person name="Hansen M."/>
            <person name="Howarth C."/>
            <person name="Imamovic A."/>
            <person name="Ireland A."/>
            <person name="Larimer J."/>
            <person name="McCowan C."/>
            <person name="Murphy C."/>
            <person name="Pearson M."/>
            <person name="Poon T.W."/>
            <person name="Priest M."/>
            <person name="Roberts A."/>
            <person name="Saif S."/>
            <person name="Shea T."/>
            <person name="Sykes S."/>
            <person name="Wortman J."/>
            <person name="Nusbaum C."/>
            <person name="Birren B."/>
        </authorList>
    </citation>
    <scope>NUCLEOTIDE SEQUENCE</scope>
    <source>
        <strain evidence="2">54008</strain>
    </source>
</reference>
<organism evidence="2">
    <name type="scientific">Fusarium oxysporum f. sp. conglutinans race 2 54008</name>
    <dbReference type="NCBI Taxonomy" id="1089457"/>
    <lineage>
        <taxon>Eukaryota</taxon>
        <taxon>Fungi</taxon>
        <taxon>Dikarya</taxon>
        <taxon>Ascomycota</taxon>
        <taxon>Pezizomycotina</taxon>
        <taxon>Sordariomycetes</taxon>
        <taxon>Hypocreomycetidae</taxon>
        <taxon>Hypocreales</taxon>
        <taxon>Nectriaceae</taxon>
        <taxon>Fusarium</taxon>
        <taxon>Fusarium oxysporum species complex</taxon>
    </lineage>
</organism>
<dbReference type="HOGENOM" id="CLU_2145995_0_0_1"/>